<organism evidence="2 3">
    <name type="scientific">Paramecium bursaria Chlorella virus MT325</name>
    <name type="common">PBCV-MT325</name>
    <dbReference type="NCBI Taxonomy" id="346932"/>
    <lineage>
        <taxon>Viruses</taxon>
        <taxon>Varidnaviria</taxon>
        <taxon>Bamfordvirae</taxon>
        <taxon>Nucleocytoviricota</taxon>
        <taxon>Megaviricetes</taxon>
        <taxon>Algavirales</taxon>
        <taxon>Phycodnaviridae</taxon>
        <taxon>Chlorovirus</taxon>
        <taxon>Chlorovirus conductrix</taxon>
        <taxon>Paramecium bursaria Chlorella virus A1</taxon>
    </lineage>
</organism>
<evidence type="ECO:0000313" key="2">
    <source>
        <dbReference type="EMBL" id="ABT14252.1"/>
    </source>
</evidence>
<reference evidence="2 3" key="1">
    <citation type="journal article" date="2007" name="Virology">
        <title>Sequence and annotation of the 314-kb MT325 and the 321-kb FR483 viruses that infect Chlorella Pbi.</title>
        <authorList>
            <person name="Fitzgerald L.A."/>
            <person name="Graves M.V."/>
            <person name="Li X."/>
            <person name="Feldblyum T."/>
            <person name="Hartigan J."/>
            <person name="Van Etten J.L."/>
        </authorList>
    </citation>
    <scope>NUCLEOTIDE SEQUENCE [LARGE SCALE GENOMIC DNA]</scope>
    <source>
        <strain evidence="2 3">MT325</strain>
    </source>
</reference>
<evidence type="ECO:0000313" key="3">
    <source>
        <dbReference type="Proteomes" id="UP000246715"/>
    </source>
</evidence>
<sequence>MTEESASISTSYSASGASISSLSRSMVFSMKFWVSERTMRLSGVSSEYSKENPPSIHPRTRIIVEILIPIVVN</sequence>
<name>A7IV78_PBCVM</name>
<dbReference type="Proteomes" id="UP000246715">
    <property type="component" value="Segment"/>
</dbReference>
<dbReference type="EMBL" id="DQ491001">
    <property type="protein sequence ID" value="ABT14252.1"/>
    <property type="molecule type" value="Genomic_DNA"/>
</dbReference>
<proteinExistence type="predicted"/>
<accession>A7IV78</accession>
<organismHost>
    <name type="scientific">Paramecium bursaria</name>
    <dbReference type="NCBI Taxonomy" id="74790"/>
</organismHost>
<feature type="region of interest" description="Disordered" evidence="1">
    <location>
        <begin position="1"/>
        <end position="20"/>
    </location>
</feature>
<gene>
    <name evidence="2" type="primary">m698R</name>
    <name evidence="2" type="ORF">MT325_m698R</name>
</gene>
<evidence type="ECO:0000256" key="1">
    <source>
        <dbReference type="SAM" id="MobiDB-lite"/>
    </source>
</evidence>
<protein>
    <submittedName>
        <fullName evidence="2">Uncharacterized protein m698R</fullName>
    </submittedName>
</protein>